<feature type="coiled-coil region" evidence="3">
    <location>
        <begin position="552"/>
        <end position="579"/>
    </location>
</feature>
<feature type="transmembrane region" description="Helical" evidence="4">
    <location>
        <begin position="859"/>
        <end position="883"/>
    </location>
</feature>
<evidence type="ECO:0000256" key="2">
    <source>
        <dbReference type="ARBA" id="ARBA00022679"/>
    </source>
</evidence>
<dbReference type="Gene3D" id="1.50.10.10">
    <property type="match status" value="1"/>
</dbReference>
<name>A0ABV7F6M9_9BURK</name>
<keyword evidence="4" id="KW-0812">Transmembrane</keyword>
<dbReference type="InterPro" id="IPR008928">
    <property type="entry name" value="6-hairpin_glycosidase_sf"/>
</dbReference>
<reference evidence="9" key="1">
    <citation type="journal article" date="2019" name="Int. J. Syst. Evol. Microbiol.">
        <title>The Global Catalogue of Microorganisms (GCM) 10K type strain sequencing project: providing services to taxonomists for standard genome sequencing and annotation.</title>
        <authorList>
            <consortium name="The Broad Institute Genomics Platform"/>
            <consortium name="The Broad Institute Genome Sequencing Center for Infectious Disease"/>
            <person name="Wu L."/>
            <person name="Ma J."/>
        </authorList>
    </citation>
    <scope>NUCLEOTIDE SEQUENCE [LARGE SCALE GENOMIC DNA]</scope>
    <source>
        <strain evidence="9">KCTC 42986</strain>
    </source>
</reference>
<feature type="domain" description="Glycosyl hydrolase 94 supersandwich" evidence="5">
    <location>
        <begin position="2126"/>
        <end position="2396"/>
    </location>
</feature>
<feature type="transmembrane region" description="Helical" evidence="4">
    <location>
        <begin position="836"/>
        <end position="853"/>
    </location>
</feature>
<feature type="transmembrane region" description="Helical" evidence="4">
    <location>
        <begin position="961"/>
        <end position="981"/>
    </location>
</feature>
<dbReference type="SUPFAM" id="SSF48208">
    <property type="entry name" value="Six-hairpin glycosidases"/>
    <property type="match status" value="1"/>
</dbReference>
<evidence type="ECO:0000313" key="8">
    <source>
        <dbReference type="EMBL" id="MFC3110674.1"/>
    </source>
</evidence>
<dbReference type="Proteomes" id="UP001595530">
    <property type="component" value="Unassembled WGS sequence"/>
</dbReference>
<feature type="domain" description="Glycosyl hydrolase 94 supersandwich" evidence="5">
    <location>
        <begin position="1619"/>
        <end position="1898"/>
    </location>
</feature>
<evidence type="ECO:0000259" key="7">
    <source>
        <dbReference type="Pfam" id="PF17167"/>
    </source>
</evidence>
<gene>
    <name evidence="8" type="ORF">ACFOFO_22420</name>
</gene>
<keyword evidence="8" id="KW-0378">Hydrolase</keyword>
<evidence type="ECO:0000259" key="5">
    <source>
        <dbReference type="Pfam" id="PF06165"/>
    </source>
</evidence>
<evidence type="ECO:0000313" key="9">
    <source>
        <dbReference type="Proteomes" id="UP001595530"/>
    </source>
</evidence>
<dbReference type="PANTHER" id="PTHR37469">
    <property type="entry name" value="CELLOBIONIC ACID PHOSPHORYLASE-RELATED"/>
    <property type="match status" value="1"/>
</dbReference>
<dbReference type="CDD" id="cd11753">
    <property type="entry name" value="GH94N_ChvB_NdvB_2_like"/>
    <property type="match status" value="1"/>
</dbReference>
<organism evidence="8 9">
    <name type="scientific">Undibacterium arcticum</name>
    <dbReference type="NCBI Taxonomy" id="1762892"/>
    <lineage>
        <taxon>Bacteria</taxon>
        <taxon>Pseudomonadati</taxon>
        <taxon>Pseudomonadota</taxon>
        <taxon>Betaproteobacteria</taxon>
        <taxon>Burkholderiales</taxon>
        <taxon>Oxalobacteraceae</taxon>
        <taxon>Undibacterium</taxon>
    </lineage>
</organism>
<feature type="transmembrane region" description="Helical" evidence="4">
    <location>
        <begin position="454"/>
        <end position="484"/>
    </location>
</feature>
<dbReference type="InterPro" id="IPR019282">
    <property type="entry name" value="Glycoamylase-like_cons_dom"/>
</dbReference>
<dbReference type="InterPro" id="IPR033432">
    <property type="entry name" value="GH94_catalytic"/>
</dbReference>
<evidence type="ECO:0000256" key="3">
    <source>
        <dbReference type="SAM" id="Coils"/>
    </source>
</evidence>
<dbReference type="InterPro" id="IPR010383">
    <property type="entry name" value="Glyco_hydrolase_94_b-supersand"/>
</dbReference>
<feature type="domain" description="Glycoamylase-like" evidence="6">
    <location>
        <begin position="1372"/>
        <end position="1578"/>
    </location>
</feature>
<keyword evidence="9" id="KW-1185">Reference proteome</keyword>
<keyword evidence="3" id="KW-0175">Coiled coil</keyword>
<evidence type="ECO:0000256" key="1">
    <source>
        <dbReference type="ARBA" id="ARBA00022676"/>
    </source>
</evidence>
<dbReference type="EMBL" id="JBHRTP010000085">
    <property type="protein sequence ID" value="MFC3110674.1"/>
    <property type="molecule type" value="Genomic_DNA"/>
</dbReference>
<dbReference type="CDD" id="cd11756">
    <property type="entry name" value="GH94N_ChvB_NdvB_1_like"/>
    <property type="match status" value="1"/>
</dbReference>
<accession>A0ABV7F6M9</accession>
<dbReference type="InterPro" id="IPR052047">
    <property type="entry name" value="GH94_Enzymes"/>
</dbReference>
<keyword evidence="4" id="KW-0472">Membrane</keyword>
<sequence length="2914" mass="327309">MKPDSKFLRDNLLDFKNALLASSISGRQADEELPLRAELFSAWQMEQHGRILANAHKLSTGRGRDRLLSRLADNENVIIDACKQLTAAIKAGRQVTPAAEWLLDNFYLIEEQIRTAKRHLPKNYSKELPNLLRGTSAGRPRVYDIALETISHGDGRVDPESLSRFVAAYQQVTTLKLGELWAIPIMLRLALIENLRRVAARLATTRHNRNQADAWADEMAETAETEPSNLILLVADMARSSPPMDSSFVAELVRRLQGQSPALTLPLTWLSQHLAESGQTIEQLVQFDTQQQAADQVSISNSIGSLRFLSAMDWREFVENMSMVDHALRKDPADTYTRMDFATRDHYRHVVEKIAKYSRLSEVDVADNAIRLASANATQAGAADRTKHVGYYLVGNGLLELERAAASRLPPLAALQRMGRSSPLGIYLGSILLLTLAATGVIVAKAYVDGVHEWLLALVALIALVATSQFALSMVNWLATLITIPRPLPRMDFSDGIPPESRTLVVVPTMLFTKQNIDSLSEALEIRFLANRDDNLRFGLLTDFGDAETETMPTDEAILERAKKNIDELNEKYRDTHGDNFLLLHRPRCWNAQEKIWMGYERKRGKLADLNAFLRGDAADAFSLIVGNTDGLTNVRYVITLDTDTELPRDSARKFVATMAHPLNRPQYDEKRQRVCQGYGILQPRVAVSLPGADASRYELLCGGETGIDPYTRTASDVYQDVFGEGSFIGKGIYDVDAFEHALHDRMPENRILSHDLLEGCYARSGLLSDVQLYEAYPSCYSADVSRRHRWIRGDWQIASWLLPRVPGARDASTGKLRRHRNPLSALSRWKLFDNLRRSVVPFALTALLLIGWSTLPSAWFWTCAVLGILLIPSVCTFIFNLARLPEDVLFRQHFSALLRSTTQYFTHAALTLIFLPYEAWFNLDAILRTLWRILCSHRGLLEWNPSSEANRQSGNGLYSYYRAMWIAPVLAVATTAYLIADNQNALQAATPILLLWCLSPAIACWISRPIGRRAAHLSNEQTRFLKSLSRKMWLFFETHVGPEDNWLPPDNMQEHPVAAVAHRTSPTNIGLSLLANLAAYDFGYIPAGQLIERTQNTLRTMAALERYQGHFYNWYDTQYLKPLHPMYVSAVDSGNLAGHLLTLRPGLTELLDTPILGARVFPGIRDTYEILRDTAGSAPLAKLIQFEKDLESACQFAPDTLMVAHDCLERLTHSAATFLASLDTVPDTQLNVWARALESQCREALAELSFLTPWTQILAPSEWIGDFPELGEIPTLRQLARIHTRLAPALGQRLAAHTNPKEVERASALNLMVSEGSRHAAERMLLIEQLAMQAEEFSRKEYGFLYDPATHLLAIGYNVTERRRDASSYDLLASEARLATFVAIAHGQLPQESWFALGRQLTVAGGEPILLSWSGSMFEYLMPLLVMPTFANTLLDQTYHSAVERQIEYGIQRGVRWGISESGYNTFDASLNYQYRAFGVPGLGFKRGLGDDLVIAPYASMMALMVAPAEACTNLQHLSAEGFEGKFGFYEAIDYTPSRLPRGQTHAVIRSFMAHHQGMGFLSLAYLLLDRPLQKRFESDPLFQATMSLLHERVPKATATYSNTTDLADIRTVSMDQEMQLRVLQRPDSRTPEIQLLSNGRYHVMITSAGGSYSRWNDLSITRWREDSTRDNWGAFCYVRDMEDGRFWSTAFQPTRTQPKNYEVIFSEGRAEFRRSDNNFDMHTEIVVSPEDDIELRRTRITNRARSRRTIEITSYAEVVLAPAAADSMHPAFSNLFVQTEIVHPCRAILCTRRPRSMNEKMPWMFHLMAVHGADIDAISYETDRMQFIGRGNTVAAPQAMQGLGPLAGNQGSVLDPIVAIRYQITLDAEQSATIDMVTGIAESRDFCLTLIEKYQDRHLADRVVELSWTHSQVVLRQLNASEADAQLYGRLANSVIYVNPLLRADASVLIHNQRGQSGLWSYAISGDLPIVLVRIKNQENIELVRQLVQAHAYWRSKGLAVDLVIWNEEHNGYRQVLQEQIMGLISTVTGVHAIDRPGGIFVRLLDQISNEDRVLFQSVARVILTDSRGTLAEQLNRRDLRDVRVPRLVPTSNLPSIAARKGIVLPKRELILSNGIGGFTPDGREYVITTSAQHVTPAPWVNVMANPQFGTVISESGQAYTWGENAHEFRLTPWANDPVSDAGGEVFYLRDEETGLYWSPTPLPRRGEGDYVTRHGFGYSVFEHIEDGIASELTVYVAVDASVKYSVLRIRNDSDTIRKLSATGYVEWVLGDLRPKSAMHIITETDPATGALFARNPYNTEFTERTAFFDVDTTARTISGDRNEFIGRNGSLQNPVAMERVRLSGKLGAGLDPCAAMQVEFELGQGQQREIVFMLGMADTRHTNVGNLVQRYRGRAAAQEALNAVQAYWARTLGAVQVKTPDESLNVLANGWLMYQTIACRLWARSGYYQSGGAFGYRDQLQDTMALVHSEPTLVRAHLLLCAAHQFIEGDAQHWWHPPTDRGVRTHCSDDYLWLPLAVHRYVISTGDTGVLDETVHFIEGRPVNQDEDSYYDLPIRSEEVATLYAHCVRAIERGLKFGAHGLPLIGSCDWNDGMDKVGEHGKGESIWLSFFLYEVLMRFAEIATIHNDQTFSDRCAAEAAQLRQNIDQNGWDGEWYRRAYFDDGTPLGSAQNVECQIDSISQSWSVLSGAGDPKRSRMAMQAVDRRLVRREDSIIQLLDPPFDKSDQNPGYIRGYVPGVRENGGQYTHAAIWTVMAFAKMGDNQRAWELLQMINPVNHGKTARGIATYKVEPYVVAADVYAVSPHVGRGGWTWYTGSSGWMYRLIVESLLGLTLAGDKLIITPCLPRDWRTFELNYRYRDTMYRIVVTQSSAEGVADNVKVDGIEQHDGVIPLVDDKREHAVEILVHTRFA</sequence>
<dbReference type="RefSeq" id="WP_390332911.1">
    <property type="nucleotide sequence ID" value="NZ_JBHRTP010000085.1"/>
</dbReference>
<dbReference type="InterPro" id="IPR012341">
    <property type="entry name" value="6hp_glycosidase-like_sf"/>
</dbReference>
<dbReference type="Gene3D" id="1.50.10.140">
    <property type="match status" value="2"/>
</dbReference>
<dbReference type="Pfam" id="PF10091">
    <property type="entry name" value="Glycoamylase"/>
    <property type="match status" value="1"/>
</dbReference>
<keyword evidence="2" id="KW-0808">Transferase</keyword>
<keyword evidence="1" id="KW-0328">Glycosyltransferase</keyword>
<dbReference type="Gene3D" id="2.60.420.10">
    <property type="entry name" value="Maltose phosphorylase, domain 3"/>
    <property type="match status" value="1"/>
</dbReference>
<dbReference type="InterPro" id="IPR037824">
    <property type="entry name" value="GH94N_2_NdvB"/>
</dbReference>
<keyword evidence="4" id="KW-1133">Transmembrane helix</keyword>
<feature type="transmembrane region" description="Helical" evidence="4">
    <location>
        <begin position="424"/>
        <end position="448"/>
    </location>
</feature>
<evidence type="ECO:0000259" key="6">
    <source>
        <dbReference type="Pfam" id="PF10091"/>
    </source>
</evidence>
<comment type="caution">
    <text evidence="8">The sequence shown here is derived from an EMBL/GenBank/DDBJ whole genome shotgun (WGS) entry which is preliminary data.</text>
</comment>
<dbReference type="SUPFAM" id="SSF74650">
    <property type="entry name" value="Galactose mutarotase-like"/>
    <property type="match status" value="2"/>
</dbReference>
<dbReference type="PANTHER" id="PTHR37469:SF2">
    <property type="entry name" value="CELLOBIONIC ACID PHOSPHORYLASE"/>
    <property type="match status" value="1"/>
</dbReference>
<dbReference type="Pfam" id="PF06165">
    <property type="entry name" value="GH94_b-supersand"/>
    <property type="match status" value="2"/>
</dbReference>
<dbReference type="InterPro" id="IPR037820">
    <property type="entry name" value="GH94N_NdvB"/>
</dbReference>
<dbReference type="Pfam" id="PF17167">
    <property type="entry name" value="Glyco_hydro_94"/>
    <property type="match status" value="1"/>
</dbReference>
<evidence type="ECO:0000256" key="4">
    <source>
        <dbReference type="SAM" id="Phobius"/>
    </source>
</evidence>
<dbReference type="Gene3D" id="2.70.98.40">
    <property type="entry name" value="Glycoside hydrolase, family 65, N-terminal domain"/>
    <property type="match status" value="2"/>
</dbReference>
<dbReference type="InterPro" id="IPR037018">
    <property type="entry name" value="GH65_N"/>
</dbReference>
<feature type="domain" description="Glycosyl hydrolase 94 catalytic" evidence="7">
    <location>
        <begin position="2410"/>
        <end position="2834"/>
    </location>
</feature>
<proteinExistence type="predicted"/>
<dbReference type="GO" id="GO:0016787">
    <property type="term" value="F:hydrolase activity"/>
    <property type="evidence" value="ECO:0007669"/>
    <property type="project" value="UniProtKB-KW"/>
</dbReference>
<feature type="transmembrane region" description="Helical" evidence="4">
    <location>
        <begin position="987"/>
        <end position="1007"/>
    </location>
</feature>
<dbReference type="InterPro" id="IPR011013">
    <property type="entry name" value="Gal_mutarotase_sf_dom"/>
</dbReference>
<protein>
    <submittedName>
        <fullName evidence="8">GH36-type glycosyl hydrolase domain-containing protein</fullName>
    </submittedName>
</protein>
<dbReference type="SMART" id="SM01068">
    <property type="entry name" value="CBM_X"/>
    <property type="match status" value="2"/>
</dbReference>